<name>A0A089HVB0_PAEDU</name>
<keyword evidence="2" id="KW-1185">Reference proteome</keyword>
<accession>A0A089HVB0</accession>
<dbReference type="KEGG" id="pdu:PDUR_24625"/>
<gene>
    <name evidence="1" type="ORF">PDUR_24625</name>
</gene>
<protein>
    <submittedName>
        <fullName evidence="1">Uncharacterized protein</fullName>
    </submittedName>
</protein>
<sequence length="102" mass="11541">MGCGLVMLIMILRQPGASGYKKPMNLYQAGLLMGNVSLEKRVGNVFRMPGRHCLIFFEQRLGISEECAIIIKKVKESQSQQSIQQVITYSFPFAFSSMRYTV</sequence>
<dbReference type="STRING" id="44251.PDUR_24625"/>
<reference evidence="1 2" key="1">
    <citation type="submission" date="2014-08" db="EMBL/GenBank/DDBJ databases">
        <title>Comparative genomics of the Paenibacillus odorifer group.</title>
        <authorList>
            <person name="den Bakker H.C."/>
            <person name="Tsai Y.-C."/>
            <person name="Martin N."/>
            <person name="Korlach J."/>
            <person name="Wiedmann M."/>
        </authorList>
    </citation>
    <scope>NUCLEOTIDE SEQUENCE [LARGE SCALE GENOMIC DNA]</scope>
    <source>
        <strain evidence="1 2">DSM 1735</strain>
    </source>
</reference>
<evidence type="ECO:0000313" key="1">
    <source>
        <dbReference type="EMBL" id="AIQ14710.1"/>
    </source>
</evidence>
<proteinExistence type="predicted"/>
<organism evidence="1 2">
    <name type="scientific">Paenibacillus durus</name>
    <name type="common">Paenibacillus azotofixans</name>
    <dbReference type="NCBI Taxonomy" id="44251"/>
    <lineage>
        <taxon>Bacteria</taxon>
        <taxon>Bacillati</taxon>
        <taxon>Bacillota</taxon>
        <taxon>Bacilli</taxon>
        <taxon>Bacillales</taxon>
        <taxon>Paenibacillaceae</taxon>
        <taxon>Paenibacillus</taxon>
    </lineage>
</organism>
<dbReference type="EMBL" id="CP009288">
    <property type="protein sequence ID" value="AIQ14710.1"/>
    <property type="molecule type" value="Genomic_DNA"/>
</dbReference>
<dbReference type="AlphaFoldDB" id="A0A089HVB0"/>
<dbReference type="Proteomes" id="UP000029409">
    <property type="component" value="Chromosome"/>
</dbReference>
<evidence type="ECO:0000313" key="2">
    <source>
        <dbReference type="Proteomes" id="UP000029409"/>
    </source>
</evidence>